<dbReference type="GO" id="GO:0070086">
    <property type="term" value="P:ubiquitin-dependent endocytosis"/>
    <property type="evidence" value="ECO:0007669"/>
    <property type="project" value="TreeGrafter"/>
</dbReference>
<evidence type="ECO:0000259" key="2">
    <source>
        <dbReference type="Pfam" id="PF00339"/>
    </source>
</evidence>
<dbReference type="InterPro" id="IPR014756">
    <property type="entry name" value="Ig_E-set"/>
</dbReference>
<feature type="region of interest" description="Disordered" evidence="1">
    <location>
        <begin position="244"/>
        <end position="265"/>
    </location>
</feature>
<dbReference type="InterPro" id="IPR014752">
    <property type="entry name" value="Arrestin-like_C"/>
</dbReference>
<dbReference type="GO" id="GO:0005829">
    <property type="term" value="C:cytosol"/>
    <property type="evidence" value="ECO:0007669"/>
    <property type="project" value="TreeGrafter"/>
</dbReference>
<dbReference type="Pfam" id="PF02752">
    <property type="entry name" value="Arrestin_C"/>
    <property type="match status" value="1"/>
</dbReference>
<dbReference type="Proteomes" id="UP000654370">
    <property type="component" value="Unassembled WGS sequence"/>
</dbReference>
<dbReference type="InterPro" id="IPR050357">
    <property type="entry name" value="Arrestin_domain-protein"/>
</dbReference>
<evidence type="ECO:0000313" key="4">
    <source>
        <dbReference type="EMBL" id="KAG2181120.1"/>
    </source>
</evidence>
<feature type="domain" description="Arrestin C-terminal-like" evidence="3">
    <location>
        <begin position="197"/>
        <end position="323"/>
    </location>
</feature>
<proteinExistence type="predicted"/>
<accession>A0A8H7PWE8</accession>
<organism evidence="4 5">
    <name type="scientific">Mortierella isabellina</name>
    <name type="common">Filamentous fungus</name>
    <name type="synonym">Umbelopsis isabellina</name>
    <dbReference type="NCBI Taxonomy" id="91625"/>
    <lineage>
        <taxon>Eukaryota</taxon>
        <taxon>Fungi</taxon>
        <taxon>Fungi incertae sedis</taxon>
        <taxon>Mucoromycota</taxon>
        <taxon>Mucoromycotina</taxon>
        <taxon>Umbelopsidomycetes</taxon>
        <taxon>Umbelopsidales</taxon>
        <taxon>Umbelopsidaceae</taxon>
        <taxon>Umbelopsis</taxon>
    </lineage>
</organism>
<dbReference type="AlphaFoldDB" id="A0A8H7PWE8"/>
<dbReference type="GO" id="GO:0030674">
    <property type="term" value="F:protein-macromolecule adaptor activity"/>
    <property type="evidence" value="ECO:0007669"/>
    <property type="project" value="TreeGrafter"/>
</dbReference>
<feature type="domain" description="Arrestin-like N-terminal" evidence="2">
    <location>
        <begin position="31"/>
        <end position="154"/>
    </location>
</feature>
<sequence>MRSFLSKNRIAIDLVEPVVYLRGLQDQATHTTIRGAVKLDLKDSATIRSISLRFLGNSRTTWDEDGPSGVIGQSKRYDSFKSFINSVIPIYQASEAGLQQQLVLPPGRHRYPFEICLPNSLPESVDMSEAKVSYKLIATVEDDKRQNSNVIPEFLKSSQDTAEAAIQLVRLPSNADLTNDNSGESITSHHHQENLCDFDITIEKSAISPGSLLPVSLQVTPLMKGIRIEQIHGRLQERRNLQIPEQQAKRSSEKNHFLEQKGPSKNAVKADLDSLGGQWGKRIVFAMPESQNRPKLHHSTDAHPEISVQHWLQLSVWVSCPEPGTKNKRMQKSLVFDNQINVLNQCVAGHANEDCVALPIYQKAARDPSISKNQTLNRYMSGGYRAYQLVEPCNPTVQPVVNQDGAPLHPPPPEYNDIFETPQVSV</sequence>
<evidence type="ECO:0008006" key="6">
    <source>
        <dbReference type="Google" id="ProtNLM"/>
    </source>
</evidence>
<dbReference type="EMBL" id="JAEPQZ010000005">
    <property type="protein sequence ID" value="KAG2181120.1"/>
    <property type="molecule type" value="Genomic_DNA"/>
</dbReference>
<dbReference type="Gene3D" id="2.60.40.640">
    <property type="match status" value="1"/>
</dbReference>
<dbReference type="InterPro" id="IPR011022">
    <property type="entry name" value="Arrestin_C-like"/>
</dbReference>
<comment type="caution">
    <text evidence="4">The sequence shown here is derived from an EMBL/GenBank/DDBJ whole genome shotgun (WGS) entry which is preliminary data.</text>
</comment>
<dbReference type="PANTHER" id="PTHR11188:SF17">
    <property type="entry name" value="FI21816P1"/>
    <property type="match status" value="1"/>
</dbReference>
<evidence type="ECO:0000256" key="1">
    <source>
        <dbReference type="SAM" id="MobiDB-lite"/>
    </source>
</evidence>
<evidence type="ECO:0000313" key="5">
    <source>
        <dbReference type="Proteomes" id="UP000654370"/>
    </source>
</evidence>
<feature type="compositionally biased region" description="Basic and acidic residues" evidence="1">
    <location>
        <begin position="247"/>
        <end position="259"/>
    </location>
</feature>
<dbReference type="OrthoDB" id="2333384at2759"/>
<dbReference type="InterPro" id="IPR011021">
    <property type="entry name" value="Arrestin-like_N"/>
</dbReference>
<dbReference type="PANTHER" id="PTHR11188">
    <property type="entry name" value="ARRESTIN DOMAIN CONTAINING PROTEIN"/>
    <property type="match status" value="1"/>
</dbReference>
<dbReference type="Pfam" id="PF00339">
    <property type="entry name" value="Arrestin_N"/>
    <property type="match status" value="1"/>
</dbReference>
<dbReference type="SUPFAM" id="SSF81296">
    <property type="entry name" value="E set domains"/>
    <property type="match status" value="1"/>
</dbReference>
<evidence type="ECO:0000259" key="3">
    <source>
        <dbReference type="Pfam" id="PF02752"/>
    </source>
</evidence>
<protein>
    <recommendedName>
        <fullName evidence="6">Arrestin-like N-terminal domain-containing protein</fullName>
    </recommendedName>
</protein>
<name>A0A8H7PWE8_MORIS</name>
<gene>
    <name evidence="4" type="ORF">INT43_008702</name>
</gene>
<dbReference type="GO" id="GO:0005886">
    <property type="term" value="C:plasma membrane"/>
    <property type="evidence" value="ECO:0007669"/>
    <property type="project" value="TreeGrafter"/>
</dbReference>
<dbReference type="GO" id="GO:0031625">
    <property type="term" value="F:ubiquitin protein ligase binding"/>
    <property type="evidence" value="ECO:0007669"/>
    <property type="project" value="TreeGrafter"/>
</dbReference>
<keyword evidence="5" id="KW-1185">Reference proteome</keyword>
<reference evidence="4" key="1">
    <citation type="submission" date="2020-12" db="EMBL/GenBank/DDBJ databases">
        <title>Metabolic potential, ecology and presence of endohyphal bacteria is reflected in genomic diversity of Mucoromycotina.</title>
        <authorList>
            <person name="Muszewska A."/>
            <person name="Okrasinska A."/>
            <person name="Steczkiewicz K."/>
            <person name="Drgas O."/>
            <person name="Orlowska M."/>
            <person name="Perlinska-Lenart U."/>
            <person name="Aleksandrzak-Piekarczyk T."/>
            <person name="Szatraj K."/>
            <person name="Zielenkiewicz U."/>
            <person name="Pilsyk S."/>
            <person name="Malc E."/>
            <person name="Mieczkowski P."/>
            <person name="Kruszewska J.S."/>
            <person name="Biernat P."/>
            <person name="Pawlowska J."/>
        </authorList>
    </citation>
    <scope>NUCLEOTIDE SEQUENCE</scope>
    <source>
        <strain evidence="4">WA0000067209</strain>
    </source>
</reference>